<proteinExistence type="predicted"/>
<dbReference type="EMBL" id="BK015876">
    <property type="protein sequence ID" value="DAD71114.1"/>
    <property type="molecule type" value="Genomic_DNA"/>
</dbReference>
<evidence type="ECO:0000313" key="1">
    <source>
        <dbReference type="EMBL" id="DAD71114.1"/>
    </source>
</evidence>
<protein>
    <submittedName>
        <fullName evidence="1">Uncharacterized protein</fullName>
    </submittedName>
</protein>
<reference evidence="1" key="1">
    <citation type="journal article" date="2021" name="Proc. Natl. Acad. Sci. U.S.A.">
        <title>A Catalog of Tens of Thousands of Viruses from Human Metagenomes Reveals Hidden Associations with Chronic Diseases.</title>
        <authorList>
            <person name="Tisza M.J."/>
            <person name="Buck C.B."/>
        </authorList>
    </citation>
    <scope>NUCLEOTIDE SEQUENCE</scope>
    <source>
        <strain evidence="1">CtiuS14</strain>
    </source>
</reference>
<sequence length="125" mass="14598">MVVTEVSIGIHIVKESIKDPNKQASLLFLNPCFYILNWFMINTTIERNEDWYIPNGFILTKEVLTKLHQDCIKALKNEQEAKDLFPRESTDLTYYYHIAKLGLACEELLTNFDSDKTSVFKLYTL</sequence>
<organism evidence="1">
    <name type="scientific">Podoviridae sp. ctiuS14</name>
    <dbReference type="NCBI Taxonomy" id="2827620"/>
    <lineage>
        <taxon>Viruses</taxon>
        <taxon>Duplodnaviria</taxon>
        <taxon>Heunggongvirae</taxon>
        <taxon>Uroviricota</taxon>
        <taxon>Caudoviricetes</taxon>
    </lineage>
</organism>
<accession>A0A8S5LMJ2</accession>
<name>A0A8S5LMJ2_9CAUD</name>